<evidence type="ECO:0000313" key="1">
    <source>
        <dbReference type="EMBL" id="EIG29429.1"/>
    </source>
</evidence>
<name>I2NUB8_NEISI</name>
<evidence type="ECO:0000313" key="2">
    <source>
        <dbReference type="Proteomes" id="UP000004473"/>
    </source>
</evidence>
<reference evidence="1 2" key="1">
    <citation type="submission" date="2012-04" db="EMBL/GenBank/DDBJ databases">
        <authorList>
            <person name="Harkins D.M."/>
            <person name="Madupu R."/>
            <person name="Durkin A.S."/>
            <person name="Torralba M."/>
            <person name="Methe B."/>
            <person name="Sutton G.G."/>
            <person name="Nelson K.E."/>
        </authorList>
    </citation>
    <scope>NUCLEOTIDE SEQUENCE [LARGE SCALE GENOMIC DNA]</scope>
    <source>
        <strain evidence="1 2">VK64</strain>
    </source>
</reference>
<proteinExistence type="predicted"/>
<comment type="caution">
    <text evidence="1">The sequence shown here is derived from an EMBL/GenBank/DDBJ whole genome shotgun (WGS) entry which is preliminary data.</text>
</comment>
<sequence length="38" mass="4487">MFGFSKDLMVERLLEGKTSSERFQTTFEGETRAKRFIL</sequence>
<dbReference type="Proteomes" id="UP000004473">
    <property type="component" value="Unassembled WGS sequence"/>
</dbReference>
<protein>
    <submittedName>
        <fullName evidence="1">Uncharacterized protein</fullName>
    </submittedName>
</protein>
<gene>
    <name evidence="1" type="ORF">HMPREF1051_2498</name>
</gene>
<dbReference type="AlphaFoldDB" id="I2NUB8"/>
<dbReference type="EMBL" id="AJMT01000069">
    <property type="protein sequence ID" value="EIG29429.1"/>
    <property type="molecule type" value="Genomic_DNA"/>
</dbReference>
<dbReference type="PATRIC" id="fig|1095748.3.peg.937"/>
<accession>I2NUB8</accession>
<organism evidence="1 2">
    <name type="scientific">Neisseria sicca VK64</name>
    <dbReference type="NCBI Taxonomy" id="1095748"/>
    <lineage>
        <taxon>Bacteria</taxon>
        <taxon>Pseudomonadati</taxon>
        <taxon>Pseudomonadota</taxon>
        <taxon>Betaproteobacteria</taxon>
        <taxon>Neisseriales</taxon>
        <taxon>Neisseriaceae</taxon>
        <taxon>Neisseria</taxon>
    </lineage>
</organism>